<dbReference type="PANTHER" id="PTHR30086">
    <property type="entry name" value="ARGININE EXPORTER PROTEIN ARGO"/>
    <property type="match status" value="1"/>
</dbReference>
<evidence type="ECO:0000256" key="6">
    <source>
        <dbReference type="SAM" id="Phobius"/>
    </source>
</evidence>
<keyword evidence="5 6" id="KW-0472">Membrane</keyword>
<keyword evidence="8" id="KW-1185">Reference proteome</keyword>
<evidence type="ECO:0000256" key="1">
    <source>
        <dbReference type="ARBA" id="ARBA00004651"/>
    </source>
</evidence>
<evidence type="ECO:0000313" key="7">
    <source>
        <dbReference type="EMBL" id="AFS79120.1"/>
    </source>
</evidence>
<dbReference type="HOGENOM" id="CLU_087840_1_1_9"/>
<keyword evidence="4 6" id="KW-1133">Transmembrane helix</keyword>
<feature type="transmembrane region" description="Helical" evidence="6">
    <location>
        <begin position="152"/>
        <end position="176"/>
    </location>
</feature>
<feature type="transmembrane region" description="Helical" evidence="6">
    <location>
        <begin position="188"/>
        <end position="209"/>
    </location>
</feature>
<dbReference type="GO" id="GO:0005886">
    <property type="term" value="C:plasma membrane"/>
    <property type="evidence" value="ECO:0007669"/>
    <property type="project" value="UniProtKB-SubCell"/>
</dbReference>
<keyword evidence="3 6" id="KW-0812">Transmembrane</keyword>
<accession>K0B2G1</accession>
<dbReference type="KEGG" id="cad:Curi_c21160"/>
<dbReference type="PANTHER" id="PTHR30086:SF20">
    <property type="entry name" value="ARGININE EXPORTER PROTEIN ARGO-RELATED"/>
    <property type="match status" value="1"/>
</dbReference>
<comment type="subcellular location">
    <subcellularLocation>
        <location evidence="1">Cell membrane</location>
        <topology evidence="1">Multi-pass membrane protein</topology>
    </subcellularLocation>
</comment>
<name>K0B2G1_GOTA9</name>
<reference evidence="7 8" key="1">
    <citation type="journal article" date="2012" name="PLoS ONE">
        <title>The purine-utilizing bacterium Clostridium acidurici 9a: a genome-guided metabolic reconsideration.</title>
        <authorList>
            <person name="Hartwich K."/>
            <person name="Poehlein A."/>
            <person name="Daniel R."/>
        </authorList>
    </citation>
    <scope>NUCLEOTIDE SEQUENCE [LARGE SCALE GENOMIC DNA]</scope>
    <source>
        <strain evidence="8">ATCC 7906 / DSM 604 / BCRC 14475 / CIP 104303 / KCTC 5404 / NCIMB 10678 / 9a</strain>
    </source>
</reference>
<feature type="transmembrane region" description="Helical" evidence="6">
    <location>
        <begin position="39"/>
        <end position="62"/>
    </location>
</feature>
<evidence type="ECO:0000256" key="2">
    <source>
        <dbReference type="ARBA" id="ARBA00022475"/>
    </source>
</evidence>
<dbReference type="GO" id="GO:0015171">
    <property type="term" value="F:amino acid transmembrane transporter activity"/>
    <property type="evidence" value="ECO:0007669"/>
    <property type="project" value="TreeGrafter"/>
</dbReference>
<gene>
    <name evidence="7" type="ordered locus">Curi_c21160</name>
</gene>
<dbReference type="EMBL" id="CP003326">
    <property type="protein sequence ID" value="AFS79120.1"/>
    <property type="molecule type" value="Genomic_DNA"/>
</dbReference>
<organism evidence="7 8">
    <name type="scientific">Gottschalkia acidurici (strain ATCC 7906 / DSM 604 / BCRC 14475 / CIP 104303 / KCTC 5404 / NCIMB 10678 / 9a)</name>
    <name type="common">Clostridium acidurici</name>
    <dbReference type="NCBI Taxonomy" id="1128398"/>
    <lineage>
        <taxon>Bacteria</taxon>
        <taxon>Bacillati</taxon>
        <taxon>Bacillota</taxon>
        <taxon>Tissierellia</taxon>
        <taxon>Tissierellales</taxon>
        <taxon>Gottschalkiaceae</taxon>
        <taxon>Gottschalkia</taxon>
    </lineage>
</organism>
<proteinExistence type="predicted"/>
<protein>
    <submittedName>
        <fullName evidence="7">Exporter protein, LysE family</fullName>
    </submittedName>
</protein>
<feature type="transmembrane region" description="Helical" evidence="6">
    <location>
        <begin position="115"/>
        <end position="140"/>
    </location>
</feature>
<keyword evidence="2" id="KW-1003">Cell membrane</keyword>
<feature type="transmembrane region" description="Helical" evidence="6">
    <location>
        <begin position="74"/>
        <end position="94"/>
    </location>
</feature>
<dbReference type="InterPro" id="IPR001123">
    <property type="entry name" value="LeuE-type"/>
</dbReference>
<dbReference type="AlphaFoldDB" id="K0B2G1"/>
<dbReference type="eggNOG" id="COG1280">
    <property type="taxonomic scope" value="Bacteria"/>
</dbReference>
<evidence type="ECO:0000256" key="4">
    <source>
        <dbReference type="ARBA" id="ARBA00022989"/>
    </source>
</evidence>
<sequence>MFETILILKGIIIGMIVCIPVGPLGLLSVQRSMSKGQLIGLLSGMGASVSDSIYCTLAIFGASFINDILEKYTYLINEVMGILFFIVGLSIILSTKKKNRTIKDREGIENKKEQLIYTFTSTFMMGLSNPMTFFVFVTAFTKLGIDLQPENIIQNILFILSILLGSCILWIIITTIIKSTKKVLNVKVFIYMDRIIGLMICLFGIFSILKEVIKF</sequence>
<feature type="transmembrane region" description="Helical" evidence="6">
    <location>
        <begin position="6"/>
        <end position="27"/>
    </location>
</feature>
<dbReference type="Pfam" id="PF01810">
    <property type="entry name" value="LysE"/>
    <property type="match status" value="1"/>
</dbReference>
<dbReference type="Proteomes" id="UP000006094">
    <property type="component" value="Chromosome"/>
</dbReference>
<evidence type="ECO:0000256" key="3">
    <source>
        <dbReference type="ARBA" id="ARBA00022692"/>
    </source>
</evidence>
<evidence type="ECO:0000256" key="5">
    <source>
        <dbReference type="ARBA" id="ARBA00023136"/>
    </source>
</evidence>
<dbReference type="RefSeq" id="WP_014968256.1">
    <property type="nucleotide sequence ID" value="NC_018664.1"/>
</dbReference>
<dbReference type="STRING" id="1128398.Curi_c21160"/>
<evidence type="ECO:0000313" key="8">
    <source>
        <dbReference type="Proteomes" id="UP000006094"/>
    </source>
</evidence>
<dbReference type="OrthoDB" id="7874789at2"/>